<organism evidence="1 2">
    <name type="scientific">Corynebacterium maris DSM 45190</name>
    <dbReference type="NCBI Taxonomy" id="1224163"/>
    <lineage>
        <taxon>Bacteria</taxon>
        <taxon>Bacillati</taxon>
        <taxon>Actinomycetota</taxon>
        <taxon>Actinomycetes</taxon>
        <taxon>Mycobacteriales</taxon>
        <taxon>Corynebacteriaceae</taxon>
        <taxon>Corynebacterium</taxon>
    </lineage>
</organism>
<keyword evidence="2" id="KW-1185">Reference proteome</keyword>
<dbReference type="STRING" id="1224163.B841_11785"/>
<evidence type="ECO:0000313" key="2">
    <source>
        <dbReference type="Proteomes" id="UP000015388"/>
    </source>
</evidence>
<dbReference type="PRINTS" id="PR00419">
    <property type="entry name" value="ADXRDTASE"/>
</dbReference>
<dbReference type="HOGENOM" id="CLU_131986_0_0_11"/>
<protein>
    <submittedName>
        <fullName evidence="1">Ferredoxin/ferredoxin--NADP reductase</fullName>
    </submittedName>
</protein>
<dbReference type="PATRIC" id="fig|1224163.3.peg.2380"/>
<dbReference type="eggNOG" id="COG0493">
    <property type="taxonomic scope" value="Bacteria"/>
</dbReference>
<evidence type="ECO:0000313" key="1">
    <source>
        <dbReference type="EMBL" id="AGS35829.1"/>
    </source>
</evidence>
<dbReference type="Gene3D" id="3.40.50.720">
    <property type="entry name" value="NAD(P)-binding Rossmann-like Domain"/>
    <property type="match status" value="1"/>
</dbReference>
<gene>
    <name evidence="1" type="ORF">B841_11785</name>
</gene>
<sequence>MTHRTPLRIAVIGAGPVGLHAAEQLICNGMREVHVDILEARPAAPGLIKFTQAIDGAVEPLPEHYTRPHLRVIGNVTVGRDVLREELDGHYDAVLDATAGAAPDAVDVTTLIATALGDVTDLLAFRSLPHTVWTGWRRLDESVRRGAGGWRETVLRARAVPVCDQ</sequence>
<proteinExistence type="predicted"/>
<dbReference type="OrthoDB" id="4411534at2"/>
<dbReference type="EMBL" id="CP003924">
    <property type="protein sequence ID" value="AGS35829.1"/>
    <property type="molecule type" value="Genomic_DNA"/>
</dbReference>
<reference evidence="1 2" key="1">
    <citation type="submission" date="2012-11" db="EMBL/GenBank/DDBJ databases">
        <title>The complete genome sequence of Corynebacterium maris Coryn-1 (=DSM 45190).</title>
        <authorList>
            <person name="Schaffert L."/>
            <person name="Albersmeier A."/>
            <person name="Kalinowski J."/>
            <person name="Ruckert C."/>
        </authorList>
    </citation>
    <scope>NUCLEOTIDE SEQUENCE [LARGE SCALE GENOMIC DNA]</scope>
    <source>
        <strain evidence="2">Coryn-1</strain>
    </source>
</reference>
<dbReference type="KEGG" id="cmd:B841_11785"/>
<dbReference type="RefSeq" id="WP_020935761.1">
    <property type="nucleotide sequence ID" value="NC_021915.1"/>
</dbReference>
<dbReference type="Proteomes" id="UP000015388">
    <property type="component" value="Chromosome"/>
</dbReference>
<name>S5SX60_9CORY</name>
<dbReference type="AlphaFoldDB" id="S5SX60"/>
<accession>S5SX60</accession>
<dbReference type="SUPFAM" id="SSF51971">
    <property type="entry name" value="Nucleotide-binding domain"/>
    <property type="match status" value="1"/>
</dbReference>